<protein>
    <submittedName>
        <fullName evidence="1">Uncharacterized protein</fullName>
    </submittedName>
</protein>
<dbReference type="Proteomes" id="UP001303647">
    <property type="component" value="Unassembled WGS sequence"/>
</dbReference>
<sequence>MPMQYPPGGMPYAPNQLPHPMIYYGHQCYPHPPPPYTPSPGAVLPPGMYGGAPHPQLGAAIAMDAQGMMYQYLSGLAGSGRFPQPAPPIDPDFPAANFINSTGGVGVEPLTNYFFPTEHAKIIVLKCAVPPWTLAPGTYADIPFHAAVVPSNVTMAELLVGFGANNPDKAKNQFWEVYPQGGGKWGWKEHCTGDDEIMMARTVRDMGWLEKREGSIQTVYLWISKA</sequence>
<dbReference type="EMBL" id="MU857652">
    <property type="protein sequence ID" value="KAK4247534.1"/>
    <property type="molecule type" value="Genomic_DNA"/>
</dbReference>
<keyword evidence="2" id="KW-1185">Reference proteome</keyword>
<name>A0AAN7HQD8_9PEZI</name>
<accession>A0AAN7HQD8</accession>
<evidence type="ECO:0000313" key="1">
    <source>
        <dbReference type="EMBL" id="KAK4247534.1"/>
    </source>
</evidence>
<reference evidence="1" key="1">
    <citation type="journal article" date="2023" name="Mol. Phylogenet. Evol.">
        <title>Genome-scale phylogeny and comparative genomics of the fungal order Sordariales.</title>
        <authorList>
            <person name="Hensen N."/>
            <person name="Bonometti L."/>
            <person name="Westerberg I."/>
            <person name="Brannstrom I.O."/>
            <person name="Guillou S."/>
            <person name="Cros-Aarteil S."/>
            <person name="Calhoun S."/>
            <person name="Haridas S."/>
            <person name="Kuo A."/>
            <person name="Mondo S."/>
            <person name="Pangilinan J."/>
            <person name="Riley R."/>
            <person name="LaButti K."/>
            <person name="Andreopoulos B."/>
            <person name="Lipzen A."/>
            <person name="Chen C."/>
            <person name="Yan M."/>
            <person name="Daum C."/>
            <person name="Ng V."/>
            <person name="Clum A."/>
            <person name="Steindorff A."/>
            <person name="Ohm R.A."/>
            <person name="Martin F."/>
            <person name="Silar P."/>
            <person name="Natvig D.O."/>
            <person name="Lalanne C."/>
            <person name="Gautier V."/>
            <person name="Ament-Velasquez S.L."/>
            <person name="Kruys A."/>
            <person name="Hutchinson M.I."/>
            <person name="Powell A.J."/>
            <person name="Barry K."/>
            <person name="Miller A.N."/>
            <person name="Grigoriev I.V."/>
            <person name="Debuchy R."/>
            <person name="Gladieux P."/>
            <person name="Hiltunen Thoren M."/>
            <person name="Johannesson H."/>
        </authorList>
    </citation>
    <scope>NUCLEOTIDE SEQUENCE</scope>
    <source>
        <strain evidence="1">CBS 359.72</strain>
    </source>
</reference>
<organism evidence="1 2">
    <name type="scientific">Corynascus novoguineensis</name>
    <dbReference type="NCBI Taxonomy" id="1126955"/>
    <lineage>
        <taxon>Eukaryota</taxon>
        <taxon>Fungi</taxon>
        <taxon>Dikarya</taxon>
        <taxon>Ascomycota</taxon>
        <taxon>Pezizomycotina</taxon>
        <taxon>Sordariomycetes</taxon>
        <taxon>Sordariomycetidae</taxon>
        <taxon>Sordariales</taxon>
        <taxon>Chaetomiaceae</taxon>
        <taxon>Corynascus</taxon>
    </lineage>
</organism>
<proteinExistence type="predicted"/>
<evidence type="ECO:0000313" key="2">
    <source>
        <dbReference type="Proteomes" id="UP001303647"/>
    </source>
</evidence>
<comment type="caution">
    <text evidence="1">The sequence shown here is derived from an EMBL/GenBank/DDBJ whole genome shotgun (WGS) entry which is preliminary data.</text>
</comment>
<reference evidence="1" key="2">
    <citation type="submission" date="2023-05" db="EMBL/GenBank/DDBJ databases">
        <authorList>
            <consortium name="Lawrence Berkeley National Laboratory"/>
            <person name="Steindorff A."/>
            <person name="Hensen N."/>
            <person name="Bonometti L."/>
            <person name="Westerberg I."/>
            <person name="Brannstrom I.O."/>
            <person name="Guillou S."/>
            <person name="Cros-Aarteil S."/>
            <person name="Calhoun S."/>
            <person name="Haridas S."/>
            <person name="Kuo A."/>
            <person name="Mondo S."/>
            <person name="Pangilinan J."/>
            <person name="Riley R."/>
            <person name="Labutti K."/>
            <person name="Andreopoulos B."/>
            <person name="Lipzen A."/>
            <person name="Chen C."/>
            <person name="Yanf M."/>
            <person name="Daum C."/>
            <person name="Ng V."/>
            <person name="Clum A."/>
            <person name="Ohm R."/>
            <person name="Martin F."/>
            <person name="Silar P."/>
            <person name="Natvig D."/>
            <person name="Lalanne C."/>
            <person name="Gautier V."/>
            <person name="Ament-Velasquez S.L."/>
            <person name="Kruys A."/>
            <person name="Hutchinson M.I."/>
            <person name="Powell A.J."/>
            <person name="Barry K."/>
            <person name="Miller A.N."/>
            <person name="Grigoriev I.V."/>
            <person name="Debuchy R."/>
            <person name="Gladieux P."/>
            <person name="Thoren M.H."/>
            <person name="Johannesson H."/>
        </authorList>
    </citation>
    <scope>NUCLEOTIDE SEQUENCE</scope>
    <source>
        <strain evidence="1">CBS 359.72</strain>
    </source>
</reference>
<dbReference type="AlphaFoldDB" id="A0AAN7HQD8"/>
<gene>
    <name evidence="1" type="ORF">C7999DRAFT_14461</name>
</gene>